<evidence type="ECO:0000256" key="1">
    <source>
        <dbReference type="ARBA" id="ARBA00004651"/>
    </source>
</evidence>
<keyword evidence="10" id="KW-1185">Reference proteome</keyword>
<keyword evidence="3 8" id="KW-0812">Transmembrane</keyword>
<gene>
    <name evidence="9" type="ORF">HERILL_LOCUS4175</name>
</gene>
<accession>A0A7R8UHM6</accession>
<name>A0A7R8UHM6_HERIL</name>
<dbReference type="PANTHER" id="PTHR42643">
    <property type="entry name" value="IONOTROPIC RECEPTOR 20A-RELATED"/>
    <property type="match status" value="1"/>
</dbReference>
<keyword evidence="5 8" id="KW-0472">Membrane</keyword>
<reference evidence="9 10" key="1">
    <citation type="submission" date="2020-11" db="EMBL/GenBank/DDBJ databases">
        <authorList>
            <person name="Wallbank WR R."/>
            <person name="Pardo Diaz C."/>
            <person name="Kozak K."/>
            <person name="Martin S."/>
            <person name="Jiggins C."/>
            <person name="Moest M."/>
            <person name="Warren A I."/>
            <person name="Generalovic N T."/>
            <person name="Byers J.R.P. K."/>
            <person name="Montejo-Kovacevich G."/>
            <person name="Yen C E."/>
        </authorList>
    </citation>
    <scope>NUCLEOTIDE SEQUENCE [LARGE SCALE GENOMIC DNA]</scope>
</reference>
<evidence type="ECO:0000256" key="7">
    <source>
        <dbReference type="ARBA" id="ARBA00023180"/>
    </source>
</evidence>
<dbReference type="AlphaFoldDB" id="A0A7R8UHM6"/>
<evidence type="ECO:0000256" key="2">
    <source>
        <dbReference type="ARBA" id="ARBA00022475"/>
    </source>
</evidence>
<dbReference type="InterPro" id="IPR052192">
    <property type="entry name" value="Insect_Ionotropic_Sensory_Rcpt"/>
</dbReference>
<protein>
    <submittedName>
        <fullName evidence="9">Uncharacterized protein</fullName>
    </submittedName>
</protein>
<dbReference type="GO" id="GO:0005886">
    <property type="term" value="C:plasma membrane"/>
    <property type="evidence" value="ECO:0007669"/>
    <property type="project" value="UniProtKB-SubCell"/>
</dbReference>
<evidence type="ECO:0000313" key="10">
    <source>
        <dbReference type="Proteomes" id="UP000594454"/>
    </source>
</evidence>
<dbReference type="OrthoDB" id="7882476at2759"/>
<dbReference type="EMBL" id="LR899010">
    <property type="protein sequence ID" value="CAD7081050.1"/>
    <property type="molecule type" value="Genomic_DNA"/>
</dbReference>
<comment type="subcellular location">
    <subcellularLocation>
        <location evidence="1">Cell membrane</location>
        <topology evidence="1">Multi-pass membrane protein</topology>
    </subcellularLocation>
</comment>
<proteinExistence type="predicted"/>
<organism evidence="9 10">
    <name type="scientific">Hermetia illucens</name>
    <name type="common">Black soldier fly</name>
    <dbReference type="NCBI Taxonomy" id="343691"/>
    <lineage>
        <taxon>Eukaryota</taxon>
        <taxon>Metazoa</taxon>
        <taxon>Ecdysozoa</taxon>
        <taxon>Arthropoda</taxon>
        <taxon>Hexapoda</taxon>
        <taxon>Insecta</taxon>
        <taxon>Pterygota</taxon>
        <taxon>Neoptera</taxon>
        <taxon>Endopterygota</taxon>
        <taxon>Diptera</taxon>
        <taxon>Brachycera</taxon>
        <taxon>Stratiomyomorpha</taxon>
        <taxon>Stratiomyidae</taxon>
        <taxon>Hermetiinae</taxon>
        <taxon>Hermetia</taxon>
    </lineage>
</organism>
<evidence type="ECO:0000256" key="5">
    <source>
        <dbReference type="ARBA" id="ARBA00023136"/>
    </source>
</evidence>
<dbReference type="InParanoid" id="A0A7R8UHM6"/>
<evidence type="ECO:0000313" key="9">
    <source>
        <dbReference type="EMBL" id="CAD7081050.1"/>
    </source>
</evidence>
<evidence type="ECO:0000256" key="4">
    <source>
        <dbReference type="ARBA" id="ARBA00022989"/>
    </source>
</evidence>
<keyword evidence="7" id="KW-0325">Glycoprotein</keyword>
<dbReference type="Proteomes" id="UP000594454">
    <property type="component" value="Chromosome 2"/>
</dbReference>
<feature type="transmembrane region" description="Helical" evidence="8">
    <location>
        <begin position="163"/>
        <end position="184"/>
    </location>
</feature>
<keyword evidence="4 8" id="KW-1133">Transmembrane helix</keyword>
<keyword evidence="2" id="KW-1003">Cell membrane</keyword>
<keyword evidence="6" id="KW-0675">Receptor</keyword>
<sequence length="194" mass="23229">MSKQISTYDDIVGSGIKIMLRDIFYDEHEKFSYVPWQYSRIFVRGEVVDIEKYVLKMNTSLGYYLSEDFIDVIYWTEKVSSYKYFYFTNMCSQKIFLIIPLEKDSPLRNTFDDLIFRSWSAGLIEKWKSDFVYESIEAGLLQIGFNSESALLRLTWEDLRYGWYAYLFGISISIVIFVLEYLMILPRIKYFLKK</sequence>
<dbReference type="PANTHER" id="PTHR42643:SF41">
    <property type="entry name" value="IONOTROPIC RECEPTOR 20A-RELATED"/>
    <property type="match status" value="1"/>
</dbReference>
<evidence type="ECO:0000256" key="8">
    <source>
        <dbReference type="SAM" id="Phobius"/>
    </source>
</evidence>
<evidence type="ECO:0000256" key="3">
    <source>
        <dbReference type="ARBA" id="ARBA00022692"/>
    </source>
</evidence>
<evidence type="ECO:0000256" key="6">
    <source>
        <dbReference type="ARBA" id="ARBA00023170"/>
    </source>
</evidence>